<accession>A0ABS6YBR8</accession>
<evidence type="ECO:0000256" key="1">
    <source>
        <dbReference type="SAM" id="Phobius"/>
    </source>
</evidence>
<dbReference type="EMBL" id="JAHXCT010000001">
    <property type="protein sequence ID" value="MBW4768169.1"/>
    <property type="molecule type" value="Genomic_DNA"/>
</dbReference>
<feature type="transmembrane region" description="Helical" evidence="1">
    <location>
        <begin position="77"/>
        <end position="96"/>
    </location>
</feature>
<keyword evidence="1" id="KW-1133">Transmembrane helix</keyword>
<sequence>MKNLILLVFGVVITLVLVLFSSYIYEALYYERAFSDAMYNGNVYFMIALFSSIILWVMAIVYYYIINSVRFSRWYHWLVMLLGASCLATTVNYYYAKSIFTADKLDFSLQLFNFSVVEAILNMVLFIVVSFSIRWWSSNCRHTPIPE</sequence>
<organism evidence="2 3">
    <name type="scientific">Hoylesella nanceiensis</name>
    <dbReference type="NCBI Taxonomy" id="425941"/>
    <lineage>
        <taxon>Bacteria</taxon>
        <taxon>Pseudomonadati</taxon>
        <taxon>Bacteroidota</taxon>
        <taxon>Bacteroidia</taxon>
        <taxon>Bacteroidales</taxon>
        <taxon>Prevotellaceae</taxon>
        <taxon>Hoylesella</taxon>
    </lineage>
</organism>
<protein>
    <submittedName>
        <fullName evidence="2">Uncharacterized protein</fullName>
    </submittedName>
</protein>
<evidence type="ECO:0000313" key="3">
    <source>
        <dbReference type="Proteomes" id="UP000788426"/>
    </source>
</evidence>
<name>A0ABS6YBR8_9BACT</name>
<evidence type="ECO:0000313" key="2">
    <source>
        <dbReference type="EMBL" id="MBW4768169.1"/>
    </source>
</evidence>
<keyword evidence="1" id="KW-0812">Transmembrane</keyword>
<feature type="transmembrane region" description="Helical" evidence="1">
    <location>
        <begin position="44"/>
        <end position="65"/>
    </location>
</feature>
<keyword evidence="3" id="KW-1185">Reference proteome</keyword>
<dbReference type="RefSeq" id="WP_219478788.1">
    <property type="nucleotide sequence ID" value="NZ_JAHXCT010000001.1"/>
</dbReference>
<feature type="transmembrane region" description="Helical" evidence="1">
    <location>
        <begin position="116"/>
        <end position="136"/>
    </location>
</feature>
<dbReference type="Proteomes" id="UP000788426">
    <property type="component" value="Unassembled WGS sequence"/>
</dbReference>
<comment type="caution">
    <text evidence="2">The sequence shown here is derived from an EMBL/GenBank/DDBJ whole genome shotgun (WGS) entry which is preliminary data.</text>
</comment>
<gene>
    <name evidence="2" type="ORF">KZO38_00085</name>
</gene>
<proteinExistence type="predicted"/>
<keyword evidence="1" id="KW-0472">Membrane</keyword>
<reference evidence="2 3" key="1">
    <citation type="submission" date="2021-07" db="EMBL/GenBank/DDBJ databases">
        <title>Genomic diversity and antimicrobial resistance of Prevotella spp. isolated from chronic lung disease airways.</title>
        <authorList>
            <person name="Webb K.A."/>
            <person name="Olagoke O.S."/>
            <person name="Baird T."/>
            <person name="Neill J."/>
            <person name="Pham A."/>
            <person name="Wells T.J."/>
            <person name="Ramsay K.A."/>
            <person name="Bell S.C."/>
            <person name="Sarovich D.S."/>
            <person name="Price E.P."/>
        </authorList>
    </citation>
    <scope>NUCLEOTIDE SEQUENCE [LARGE SCALE GENOMIC DNA]</scope>
    <source>
        <strain evidence="2 3">SCHI0011.S.12</strain>
    </source>
</reference>